<dbReference type="InterPro" id="IPR043502">
    <property type="entry name" value="DNA/RNA_pol_sf"/>
</dbReference>
<sequence length="587" mass="67109">MTEEEVKALKKSHRNAKGASTRRGNWLVNLVEVKRPESEVRDALNKVEVAFNDLVVKNEDYTKLIYNDTDFGEAGMWMDDCQGSFMNNVMRAKMYLESLVGQEKQILENDTDKEKSVSNPSNMIRISSIQSEVNVVSGDSSNDNEQITVNNEQENVKQKPDSIYGDPRFVTDTIKQDVVKFRALENGEEARSPSSCDCRTRNSDVEEDRLVSSWELHVARQTPLGWVVFGGSPGILQPANRILFVQEAIHVDLSDFWKTESMGVEVNKPCVCEADKLSQVEREEAEVISQSCRKIGQQWMIPYLWKRDPNLLPDNYLLALKRMKGPDLLNSLFGVVLRFREKEVELVGDISKMYHRILIPEQDHQVHRLLWRNLETSHQPDVYVKTVLTFGDKPAPAMAQIALRKTAQESKSRHPKAAEVILKNANMDDICDSVDTVKEAMQQTEEVDNVLEKGISVQNLTGRWSDGPELLRLPEELWPQQCTAQAPPEEHMERQRAEAVCQVKIAENPIDCQACSSWRRLIRVTARLKRLGEKIRIRKYTQEGKQGPLTPEELLQAELFWIRDAQKGLHDRLVKGEFKTPSPFIDD</sequence>
<reference evidence="3" key="1">
    <citation type="journal article" date="2017" name="bioRxiv">
        <title>Comparative analysis of the genomes of Stylophora pistillata and Acropora digitifera provides evidence for extensive differences between species of corals.</title>
        <authorList>
            <person name="Voolstra C.R."/>
            <person name="Li Y."/>
            <person name="Liew Y.J."/>
            <person name="Baumgarten S."/>
            <person name="Zoccola D."/>
            <person name="Flot J.-F."/>
            <person name="Tambutte S."/>
            <person name="Allemand D."/>
            <person name="Aranda M."/>
        </authorList>
    </citation>
    <scope>NUCLEOTIDE SEQUENCE [LARGE SCALE GENOMIC DNA]</scope>
</reference>
<gene>
    <name evidence="2" type="ORF">AWC38_SpisGene21308</name>
</gene>
<evidence type="ECO:0000313" key="3">
    <source>
        <dbReference type="Proteomes" id="UP000225706"/>
    </source>
</evidence>
<dbReference type="OrthoDB" id="10053842at2759"/>
<accession>A0A2B4RCL7</accession>
<keyword evidence="3" id="KW-1185">Reference proteome</keyword>
<organism evidence="2 3">
    <name type="scientific">Stylophora pistillata</name>
    <name type="common">Smooth cauliflower coral</name>
    <dbReference type="NCBI Taxonomy" id="50429"/>
    <lineage>
        <taxon>Eukaryota</taxon>
        <taxon>Metazoa</taxon>
        <taxon>Cnidaria</taxon>
        <taxon>Anthozoa</taxon>
        <taxon>Hexacorallia</taxon>
        <taxon>Scleractinia</taxon>
        <taxon>Astrocoeniina</taxon>
        <taxon>Pocilloporidae</taxon>
        <taxon>Stylophora</taxon>
    </lineage>
</organism>
<protein>
    <submittedName>
        <fullName evidence="2">Uncharacterized protein</fullName>
    </submittedName>
</protein>
<evidence type="ECO:0000313" key="2">
    <source>
        <dbReference type="EMBL" id="PFX14529.1"/>
    </source>
</evidence>
<dbReference type="PANTHER" id="PTHR47331">
    <property type="entry name" value="PHD-TYPE DOMAIN-CONTAINING PROTEIN"/>
    <property type="match status" value="1"/>
</dbReference>
<proteinExistence type="predicted"/>
<dbReference type="EMBL" id="LSMT01000767">
    <property type="protein sequence ID" value="PFX14529.1"/>
    <property type="molecule type" value="Genomic_DNA"/>
</dbReference>
<dbReference type="SUPFAM" id="SSF56672">
    <property type="entry name" value="DNA/RNA polymerases"/>
    <property type="match status" value="1"/>
</dbReference>
<dbReference type="AlphaFoldDB" id="A0A2B4RCL7"/>
<name>A0A2B4RCL7_STYPI</name>
<dbReference type="Proteomes" id="UP000225706">
    <property type="component" value="Unassembled WGS sequence"/>
</dbReference>
<evidence type="ECO:0000256" key="1">
    <source>
        <dbReference type="SAM" id="MobiDB-lite"/>
    </source>
</evidence>
<comment type="caution">
    <text evidence="2">The sequence shown here is derived from an EMBL/GenBank/DDBJ whole genome shotgun (WGS) entry which is preliminary data.</text>
</comment>
<feature type="region of interest" description="Disordered" evidence="1">
    <location>
        <begin position="1"/>
        <end position="20"/>
    </location>
</feature>